<reference evidence="2" key="1">
    <citation type="submission" date="2018-05" db="EMBL/GenBank/DDBJ databases">
        <authorList>
            <person name="Lanie J.A."/>
            <person name="Ng W.-L."/>
            <person name="Kazmierczak K.M."/>
            <person name="Andrzejewski T.M."/>
            <person name="Davidsen T.M."/>
            <person name="Wayne K.J."/>
            <person name="Tettelin H."/>
            <person name="Glass J.I."/>
            <person name="Rusch D."/>
            <person name="Podicherti R."/>
            <person name="Tsui H.-C.T."/>
            <person name="Winkler M.E."/>
        </authorList>
    </citation>
    <scope>NUCLEOTIDE SEQUENCE</scope>
</reference>
<accession>A0A382WLV7</accession>
<feature type="non-terminal residue" evidence="2">
    <location>
        <position position="1"/>
    </location>
</feature>
<sequence length="81" mass="8310">VTDLAVTESADTIYAEATMAGAAGVAIVRVSGPASREILLGLTGKIPVPRIARHVKLVSPSDGDIIDHGLVLWFPGPGSFS</sequence>
<dbReference type="SUPFAM" id="SSF103025">
    <property type="entry name" value="Folate-binding domain"/>
    <property type="match status" value="1"/>
</dbReference>
<feature type="domain" description="GTP-binding protein TrmE N-terminal" evidence="1">
    <location>
        <begin position="12"/>
        <end position="80"/>
    </location>
</feature>
<gene>
    <name evidence="2" type="ORF">METZ01_LOCUS412444</name>
</gene>
<protein>
    <recommendedName>
        <fullName evidence="1">GTP-binding protein TrmE N-terminal domain-containing protein</fullName>
    </recommendedName>
</protein>
<dbReference type="Pfam" id="PF10396">
    <property type="entry name" value="TrmE_N"/>
    <property type="match status" value="1"/>
</dbReference>
<evidence type="ECO:0000313" key="2">
    <source>
        <dbReference type="EMBL" id="SVD59590.1"/>
    </source>
</evidence>
<dbReference type="AlphaFoldDB" id="A0A382WLV7"/>
<dbReference type="InterPro" id="IPR018948">
    <property type="entry name" value="GTP-bd_TrmE_N"/>
</dbReference>
<evidence type="ECO:0000259" key="1">
    <source>
        <dbReference type="Pfam" id="PF10396"/>
    </source>
</evidence>
<dbReference type="EMBL" id="UINC01160761">
    <property type="protein sequence ID" value="SVD59590.1"/>
    <property type="molecule type" value="Genomic_DNA"/>
</dbReference>
<organism evidence="2">
    <name type="scientific">marine metagenome</name>
    <dbReference type="NCBI Taxonomy" id="408172"/>
    <lineage>
        <taxon>unclassified sequences</taxon>
        <taxon>metagenomes</taxon>
        <taxon>ecological metagenomes</taxon>
    </lineage>
</organism>
<proteinExistence type="predicted"/>
<feature type="non-terminal residue" evidence="2">
    <location>
        <position position="81"/>
    </location>
</feature>
<dbReference type="InterPro" id="IPR027266">
    <property type="entry name" value="TrmE/GcvT-like"/>
</dbReference>
<dbReference type="Gene3D" id="3.30.1360.120">
    <property type="entry name" value="Probable tRNA modification gtpase trme, domain 1"/>
    <property type="match status" value="1"/>
</dbReference>
<name>A0A382WLV7_9ZZZZ</name>